<dbReference type="Pfam" id="PF00733">
    <property type="entry name" value="Asn_synthase"/>
    <property type="match status" value="1"/>
</dbReference>
<dbReference type="InterPro" id="IPR051786">
    <property type="entry name" value="ASN_synthetase/amidase"/>
</dbReference>
<keyword evidence="7" id="KW-1185">Reference proteome</keyword>
<keyword evidence="3" id="KW-0028">Amino-acid biosynthesis</keyword>
<evidence type="ECO:0000256" key="1">
    <source>
        <dbReference type="ARBA" id="ARBA00005187"/>
    </source>
</evidence>
<evidence type="ECO:0000313" key="7">
    <source>
        <dbReference type="Proteomes" id="UP000656881"/>
    </source>
</evidence>
<keyword evidence="3" id="KW-0061">Asparagine biosynthesis</keyword>
<evidence type="ECO:0000256" key="3">
    <source>
        <dbReference type="ARBA" id="ARBA00022888"/>
    </source>
</evidence>
<sequence length="678" mass="71856">MSAGFVVLPDTPGTSSLDDAYPFAAPRLIAHPSGRLWLVGSWEPDEIRQVTVGPVRVVVIGRCPVTTDHLERLCRRLRTLADVDVLARQLPGSFHLVAAVGHATRVQGSVTGLRQVFHTRVDGGSGGIPVAADRADVLAALTGAGIDETTLALRVVCGGMLPPPLADRSTWSGISTVPHDHCLTLEPDRARERRWWQPPTPELSLEEGAPAVREALAGAVDGVCGADAVRCGSGGADVASYGTGGVGASGVSYAVDGARADAAPHGGGGLSADMSGGMDSTSLAFLAARHTPGLLTFRWAEAEAGNDDARFAALAARELPGAQHLVVAQHELPPVFTDPAALADTERPYLYTRTQARMRHTARVLAEHGSRHHLAGHGADELFGRMPGYLHRLARRHPLTMLRHLRGSRALGRWPLWGCVSQLARAESIGQWWRAQADGLTSPAPPARLPSLSWGLAPLRAPAWATDAAVDAARAALRAAAEDARPFAEDRGQHQCLAALRITSPAYRQVARLFAAEGVRLHQPFLDDRVVEAVLAVRPHERITPWQYKPLLARSLRGLVPDVILDRTTKGDFSEDLRVGRKRNLTAILDVFAGEGGASGAGRASGATDDTGISDTVGFGAGDSGSVLAALGLIDPKAVRDYLLAPQADSSRDIAVEQLLGCESWARAARRPLPLARS</sequence>
<name>A0ABQ2M8G9_9ACTN</name>
<accession>A0ABQ2M8G9</accession>
<evidence type="ECO:0000313" key="6">
    <source>
        <dbReference type="EMBL" id="GGO48515.1"/>
    </source>
</evidence>
<reference evidence="7" key="1">
    <citation type="journal article" date="2019" name="Int. J. Syst. Evol. Microbiol.">
        <title>The Global Catalogue of Microorganisms (GCM) 10K type strain sequencing project: providing services to taxonomists for standard genome sequencing and annotation.</title>
        <authorList>
            <consortium name="The Broad Institute Genomics Platform"/>
            <consortium name="The Broad Institute Genome Sequencing Center for Infectious Disease"/>
            <person name="Wu L."/>
            <person name="Ma J."/>
        </authorList>
    </citation>
    <scope>NUCLEOTIDE SEQUENCE [LARGE SCALE GENOMIC DNA]</scope>
    <source>
        <strain evidence="7">CGMCC 4.7349</strain>
    </source>
</reference>
<dbReference type="PANTHER" id="PTHR43284:SF1">
    <property type="entry name" value="ASPARAGINE SYNTHETASE"/>
    <property type="match status" value="1"/>
</dbReference>
<feature type="domain" description="Asparagine synthetase" evidence="5">
    <location>
        <begin position="271"/>
        <end position="666"/>
    </location>
</feature>
<organism evidence="6 7">
    <name type="scientific">Streptomyces lasiicapitis</name>
    <dbReference type="NCBI Taxonomy" id="1923961"/>
    <lineage>
        <taxon>Bacteria</taxon>
        <taxon>Bacillati</taxon>
        <taxon>Actinomycetota</taxon>
        <taxon>Actinomycetes</taxon>
        <taxon>Kitasatosporales</taxon>
        <taxon>Streptomycetaceae</taxon>
        <taxon>Streptomyces</taxon>
    </lineage>
</organism>
<protein>
    <recommendedName>
        <fullName evidence="2">asparagine synthase (glutamine-hydrolyzing)</fullName>
        <ecNumber evidence="2">6.3.5.4</ecNumber>
    </recommendedName>
</protein>
<comment type="catalytic activity">
    <reaction evidence="4">
        <text>L-aspartate + L-glutamine + ATP + H2O = L-asparagine + L-glutamate + AMP + diphosphate + H(+)</text>
        <dbReference type="Rhea" id="RHEA:12228"/>
        <dbReference type="ChEBI" id="CHEBI:15377"/>
        <dbReference type="ChEBI" id="CHEBI:15378"/>
        <dbReference type="ChEBI" id="CHEBI:29985"/>
        <dbReference type="ChEBI" id="CHEBI:29991"/>
        <dbReference type="ChEBI" id="CHEBI:30616"/>
        <dbReference type="ChEBI" id="CHEBI:33019"/>
        <dbReference type="ChEBI" id="CHEBI:58048"/>
        <dbReference type="ChEBI" id="CHEBI:58359"/>
        <dbReference type="ChEBI" id="CHEBI:456215"/>
        <dbReference type="EC" id="6.3.5.4"/>
    </reaction>
</comment>
<dbReference type="EC" id="6.3.5.4" evidence="2"/>
<comment type="caution">
    <text evidence="6">The sequence shown here is derived from an EMBL/GenBank/DDBJ whole genome shotgun (WGS) entry which is preliminary data.</text>
</comment>
<evidence type="ECO:0000256" key="2">
    <source>
        <dbReference type="ARBA" id="ARBA00012737"/>
    </source>
</evidence>
<evidence type="ECO:0000259" key="5">
    <source>
        <dbReference type="Pfam" id="PF00733"/>
    </source>
</evidence>
<dbReference type="PANTHER" id="PTHR43284">
    <property type="entry name" value="ASPARAGINE SYNTHETASE (GLUTAMINE-HYDROLYZING)"/>
    <property type="match status" value="1"/>
</dbReference>
<dbReference type="InterPro" id="IPR001962">
    <property type="entry name" value="Asn_synthase"/>
</dbReference>
<evidence type="ECO:0000256" key="4">
    <source>
        <dbReference type="ARBA" id="ARBA00048741"/>
    </source>
</evidence>
<dbReference type="EMBL" id="BMNG01000009">
    <property type="protein sequence ID" value="GGO48515.1"/>
    <property type="molecule type" value="Genomic_DNA"/>
</dbReference>
<dbReference type="Gene3D" id="3.40.50.620">
    <property type="entry name" value="HUPs"/>
    <property type="match status" value="2"/>
</dbReference>
<proteinExistence type="predicted"/>
<gene>
    <name evidence="6" type="primary">asnB</name>
    <name evidence="6" type="ORF">GCM10012286_44320</name>
</gene>
<dbReference type="SUPFAM" id="SSF52402">
    <property type="entry name" value="Adenine nucleotide alpha hydrolases-like"/>
    <property type="match status" value="1"/>
</dbReference>
<dbReference type="RefSeq" id="WP_189175303.1">
    <property type="nucleotide sequence ID" value="NZ_BMNG01000009.1"/>
</dbReference>
<comment type="pathway">
    <text evidence="1">Amino-acid biosynthesis; L-asparagine biosynthesis; L-asparagine from L-aspartate (L-Gln route): step 1/1.</text>
</comment>
<dbReference type="InterPro" id="IPR014729">
    <property type="entry name" value="Rossmann-like_a/b/a_fold"/>
</dbReference>
<dbReference type="Proteomes" id="UP000656881">
    <property type="component" value="Unassembled WGS sequence"/>
</dbReference>